<organism evidence="8 9">
    <name type="scientific">Pedobacter alpinus</name>
    <dbReference type="NCBI Taxonomy" id="1590643"/>
    <lineage>
        <taxon>Bacteria</taxon>
        <taxon>Pseudomonadati</taxon>
        <taxon>Bacteroidota</taxon>
        <taxon>Sphingobacteriia</taxon>
        <taxon>Sphingobacteriales</taxon>
        <taxon>Sphingobacteriaceae</taxon>
        <taxon>Pedobacter</taxon>
    </lineage>
</organism>
<evidence type="ECO:0000259" key="7">
    <source>
        <dbReference type="PROSITE" id="PS51007"/>
    </source>
</evidence>
<dbReference type="SUPFAM" id="SSF50952">
    <property type="entry name" value="Soluble quinoprotein glucose dehydrogenase"/>
    <property type="match status" value="1"/>
</dbReference>
<sequence length="469" mass="52755">MLNLKTAGILSIISITALLSFNLKEKPIEKNGISDTPEANYQANCSGCHGAKMNAFVDRKWKYGKTPEDLFKSIKNGYKEDGMPAFAETFKDEEIKELANYIIKGIENVDRYNENEKPKSDIFETEEGKIKLVKVFDKVKIPWGIAFLPNKKMLVTDKSGELYIVNDDKSSVEVENVPEVRFAGQGGLMDVILHPNFASNQIIYLSYSKPNPTDASLQTTAILKAKLEGNKLVDAKDIFIALPYSKTRHHYGSRMVFGKDGLLYFSVGERGNNQENPQDTNNALGKLHRITDNGEIPKDNPFYGKAKAQESIFSYGHRNQQGLVLNPFTNEIWSHEHGPRGGDEINIHKKGANYGWAVVSYGINYNGKIMTPFTQKEGITDPIHYWIPSIAPSGMAFVNSDIYKGWKGNLMVGSLRFQYLNRCVIKDGKVIKEELLFKNIGRLREVRMAPDGYIYIGVEGEGVYKLMPI</sequence>
<evidence type="ECO:0000313" key="9">
    <source>
        <dbReference type="Proteomes" id="UP001597546"/>
    </source>
</evidence>
<dbReference type="InterPro" id="IPR036909">
    <property type="entry name" value="Cyt_c-like_dom_sf"/>
</dbReference>
<dbReference type="InterPro" id="IPR009056">
    <property type="entry name" value="Cyt_c-like_dom"/>
</dbReference>
<dbReference type="Proteomes" id="UP001597546">
    <property type="component" value="Unassembled WGS sequence"/>
</dbReference>
<dbReference type="InterPro" id="IPR011042">
    <property type="entry name" value="6-blade_b-propeller_TolB-like"/>
</dbReference>
<dbReference type="RefSeq" id="WP_379046493.1">
    <property type="nucleotide sequence ID" value="NZ_JBHSKW010000060.1"/>
</dbReference>
<dbReference type="PRINTS" id="PR00605">
    <property type="entry name" value="CYTCHROMECIC"/>
</dbReference>
<dbReference type="PROSITE" id="PS51007">
    <property type="entry name" value="CYTC"/>
    <property type="match status" value="1"/>
</dbReference>
<dbReference type="Pfam" id="PF13442">
    <property type="entry name" value="Cytochrome_CBB3"/>
    <property type="match status" value="1"/>
</dbReference>
<dbReference type="InterPro" id="IPR012938">
    <property type="entry name" value="Glc/Sorbosone_DH"/>
</dbReference>
<proteinExistence type="predicted"/>
<reference evidence="9" key="1">
    <citation type="journal article" date="2019" name="Int. J. Syst. Evol. Microbiol.">
        <title>The Global Catalogue of Microorganisms (GCM) 10K type strain sequencing project: providing services to taxonomists for standard genome sequencing and annotation.</title>
        <authorList>
            <consortium name="The Broad Institute Genomics Platform"/>
            <consortium name="The Broad Institute Genome Sequencing Center for Infectious Disease"/>
            <person name="Wu L."/>
            <person name="Ma J."/>
        </authorList>
    </citation>
    <scope>NUCLEOTIDE SEQUENCE [LARGE SCALE GENOMIC DNA]</scope>
    <source>
        <strain evidence="9">KCTC 42456</strain>
    </source>
</reference>
<dbReference type="Gene3D" id="2.120.10.30">
    <property type="entry name" value="TolB, C-terminal domain"/>
    <property type="match status" value="1"/>
</dbReference>
<evidence type="ECO:0000256" key="3">
    <source>
        <dbReference type="ARBA" id="ARBA00022723"/>
    </source>
</evidence>
<protein>
    <submittedName>
        <fullName evidence="8">PQQ-dependent sugar dehydrogenase</fullName>
    </submittedName>
</protein>
<comment type="caution">
    <text evidence="8">The sequence shown here is derived from an EMBL/GenBank/DDBJ whole genome shotgun (WGS) entry which is preliminary data.</text>
</comment>
<keyword evidence="9" id="KW-1185">Reference proteome</keyword>
<keyword evidence="1" id="KW-0813">Transport</keyword>
<evidence type="ECO:0000256" key="5">
    <source>
        <dbReference type="ARBA" id="ARBA00023004"/>
    </source>
</evidence>
<accession>A0ABW5TVK1</accession>
<evidence type="ECO:0000256" key="6">
    <source>
        <dbReference type="PROSITE-ProRule" id="PRU00433"/>
    </source>
</evidence>
<feature type="domain" description="Cytochrome c" evidence="7">
    <location>
        <begin position="32"/>
        <end position="106"/>
    </location>
</feature>
<dbReference type="SUPFAM" id="SSF46626">
    <property type="entry name" value="Cytochrome c"/>
    <property type="match status" value="1"/>
</dbReference>
<evidence type="ECO:0000256" key="2">
    <source>
        <dbReference type="ARBA" id="ARBA00022617"/>
    </source>
</evidence>
<keyword evidence="2 6" id="KW-0349">Heme</keyword>
<dbReference type="Gene3D" id="1.10.760.10">
    <property type="entry name" value="Cytochrome c-like domain"/>
    <property type="match status" value="1"/>
</dbReference>
<dbReference type="InterPro" id="IPR011041">
    <property type="entry name" value="Quinoprot_gluc/sorb_DH_b-prop"/>
</dbReference>
<keyword evidence="5 6" id="KW-0408">Iron</keyword>
<dbReference type="InterPro" id="IPR008168">
    <property type="entry name" value="Cyt_C_IC"/>
</dbReference>
<dbReference type="EMBL" id="JBHULV010000048">
    <property type="protein sequence ID" value="MFD2732879.1"/>
    <property type="molecule type" value="Genomic_DNA"/>
</dbReference>
<keyword evidence="4" id="KW-0249">Electron transport</keyword>
<evidence type="ECO:0000256" key="4">
    <source>
        <dbReference type="ARBA" id="ARBA00022982"/>
    </source>
</evidence>
<dbReference type="PANTHER" id="PTHR19328:SF75">
    <property type="entry name" value="ALDOSE SUGAR DEHYDROGENASE YLII"/>
    <property type="match status" value="1"/>
</dbReference>
<evidence type="ECO:0000313" key="8">
    <source>
        <dbReference type="EMBL" id="MFD2732879.1"/>
    </source>
</evidence>
<keyword evidence="3 6" id="KW-0479">Metal-binding</keyword>
<dbReference type="PANTHER" id="PTHR19328">
    <property type="entry name" value="HEDGEHOG-INTERACTING PROTEIN"/>
    <property type="match status" value="1"/>
</dbReference>
<dbReference type="Pfam" id="PF07995">
    <property type="entry name" value="GSDH"/>
    <property type="match status" value="1"/>
</dbReference>
<evidence type="ECO:0000256" key="1">
    <source>
        <dbReference type="ARBA" id="ARBA00022448"/>
    </source>
</evidence>
<name>A0ABW5TVK1_9SPHI</name>
<gene>
    <name evidence="8" type="ORF">ACFSSE_14305</name>
</gene>